<organism evidence="2 3">
    <name type="scientific">Streptomyces olivaceiscleroticus</name>
    <dbReference type="NCBI Taxonomy" id="68245"/>
    <lineage>
        <taxon>Bacteria</taxon>
        <taxon>Bacillati</taxon>
        <taxon>Actinomycetota</taxon>
        <taxon>Actinomycetes</taxon>
        <taxon>Kitasatosporales</taxon>
        <taxon>Streptomycetaceae</taxon>
        <taxon>Streptomyces</taxon>
    </lineage>
</organism>
<feature type="region of interest" description="Disordered" evidence="1">
    <location>
        <begin position="1"/>
        <end position="48"/>
    </location>
</feature>
<reference evidence="3" key="1">
    <citation type="journal article" date="2019" name="Int. J. Syst. Evol. Microbiol.">
        <title>The Global Catalogue of Microorganisms (GCM) 10K type strain sequencing project: providing services to taxonomists for standard genome sequencing and annotation.</title>
        <authorList>
            <consortium name="The Broad Institute Genomics Platform"/>
            <consortium name="The Broad Institute Genome Sequencing Center for Infectious Disease"/>
            <person name="Wu L."/>
            <person name="Ma J."/>
        </authorList>
    </citation>
    <scope>NUCLEOTIDE SEQUENCE [LARGE SCALE GENOMIC DNA]</scope>
    <source>
        <strain evidence="3">JCM 4805</strain>
    </source>
</reference>
<name>A0ABP3L7R5_9ACTN</name>
<evidence type="ECO:0000313" key="2">
    <source>
        <dbReference type="EMBL" id="GAA0492620.1"/>
    </source>
</evidence>
<evidence type="ECO:0000256" key="1">
    <source>
        <dbReference type="SAM" id="MobiDB-lite"/>
    </source>
</evidence>
<sequence length="62" mass="6633">MPTTTNNTDNVDDIPRALSFLGPGRAPARLPRPPTTRTVEASPFTHDGIPVRISAPARRIAA</sequence>
<accession>A0ABP3L7R5</accession>
<proteinExistence type="predicted"/>
<comment type="caution">
    <text evidence="2">The sequence shown here is derived from an EMBL/GenBank/DDBJ whole genome shotgun (WGS) entry which is preliminary data.</text>
</comment>
<evidence type="ECO:0000313" key="3">
    <source>
        <dbReference type="Proteomes" id="UP001500909"/>
    </source>
</evidence>
<keyword evidence="3" id="KW-1185">Reference proteome</keyword>
<protein>
    <submittedName>
        <fullName evidence="2">Uncharacterized protein</fullName>
    </submittedName>
</protein>
<dbReference type="Proteomes" id="UP001500909">
    <property type="component" value="Unassembled WGS sequence"/>
</dbReference>
<dbReference type="EMBL" id="BAAABY010000051">
    <property type="protein sequence ID" value="GAA0492620.1"/>
    <property type="molecule type" value="Genomic_DNA"/>
</dbReference>
<gene>
    <name evidence="2" type="ORF">GCM10010361_67310</name>
</gene>